<gene>
    <name evidence="5" type="ORF">SDC9_97825</name>
</gene>
<dbReference type="AlphaFoldDB" id="A0A645AD17"/>
<accession>A0A645AD17</accession>
<dbReference type="EMBL" id="VSSQ01013252">
    <property type="protein sequence ID" value="MPM51079.1"/>
    <property type="molecule type" value="Genomic_DNA"/>
</dbReference>
<dbReference type="InterPro" id="IPR013324">
    <property type="entry name" value="RNA_pol_sigma_r3/r4-like"/>
</dbReference>
<dbReference type="GO" id="GO:0003677">
    <property type="term" value="F:DNA binding"/>
    <property type="evidence" value="ECO:0007669"/>
    <property type="project" value="InterPro"/>
</dbReference>
<evidence type="ECO:0000259" key="4">
    <source>
        <dbReference type="Pfam" id="PF08281"/>
    </source>
</evidence>
<dbReference type="PANTHER" id="PTHR43133">
    <property type="entry name" value="RNA POLYMERASE ECF-TYPE SIGMA FACTO"/>
    <property type="match status" value="1"/>
</dbReference>
<dbReference type="Gene3D" id="1.10.10.10">
    <property type="entry name" value="Winged helix-like DNA-binding domain superfamily/Winged helix DNA-binding domain"/>
    <property type="match status" value="1"/>
</dbReference>
<organism evidence="5">
    <name type="scientific">bioreactor metagenome</name>
    <dbReference type="NCBI Taxonomy" id="1076179"/>
    <lineage>
        <taxon>unclassified sequences</taxon>
        <taxon>metagenomes</taxon>
        <taxon>ecological metagenomes</taxon>
    </lineage>
</organism>
<name>A0A645AD17_9ZZZZ</name>
<keyword evidence="1" id="KW-0805">Transcription regulation</keyword>
<dbReference type="InterPro" id="IPR036388">
    <property type="entry name" value="WH-like_DNA-bd_sf"/>
</dbReference>
<protein>
    <recommendedName>
        <fullName evidence="4">RNA polymerase sigma factor 70 region 4 type 2 domain-containing protein</fullName>
    </recommendedName>
</protein>
<evidence type="ECO:0000256" key="2">
    <source>
        <dbReference type="ARBA" id="ARBA00023082"/>
    </source>
</evidence>
<evidence type="ECO:0000313" key="5">
    <source>
        <dbReference type="EMBL" id="MPM51079.1"/>
    </source>
</evidence>
<evidence type="ECO:0000256" key="1">
    <source>
        <dbReference type="ARBA" id="ARBA00023015"/>
    </source>
</evidence>
<dbReference type="GO" id="GO:0016987">
    <property type="term" value="F:sigma factor activity"/>
    <property type="evidence" value="ECO:0007669"/>
    <property type="project" value="UniProtKB-KW"/>
</dbReference>
<comment type="caution">
    <text evidence="5">The sequence shown here is derived from an EMBL/GenBank/DDBJ whole genome shotgun (WGS) entry which is preliminary data.</text>
</comment>
<dbReference type="Pfam" id="PF08281">
    <property type="entry name" value="Sigma70_r4_2"/>
    <property type="match status" value="1"/>
</dbReference>
<evidence type="ECO:0000256" key="3">
    <source>
        <dbReference type="ARBA" id="ARBA00023163"/>
    </source>
</evidence>
<keyword evidence="3" id="KW-0804">Transcription</keyword>
<dbReference type="CDD" id="cd06171">
    <property type="entry name" value="Sigma70_r4"/>
    <property type="match status" value="1"/>
</dbReference>
<dbReference type="PANTHER" id="PTHR43133:SF60">
    <property type="entry name" value="RNA POLYMERASE SIGMA FACTOR SIGV"/>
    <property type="match status" value="1"/>
</dbReference>
<reference evidence="5" key="1">
    <citation type="submission" date="2019-08" db="EMBL/GenBank/DDBJ databases">
        <authorList>
            <person name="Kucharzyk K."/>
            <person name="Murdoch R.W."/>
            <person name="Higgins S."/>
            <person name="Loffler F."/>
        </authorList>
    </citation>
    <scope>NUCLEOTIDE SEQUENCE</scope>
</reference>
<proteinExistence type="predicted"/>
<sequence length="72" mass="8381">MADVPVENGVDIELRESVFKLPQKMRTVIVLYYIEGYSIDEVAYMLRVPQGTVKSRLHKGRKLLRDMLNDEI</sequence>
<dbReference type="SUPFAM" id="SSF88659">
    <property type="entry name" value="Sigma3 and sigma4 domains of RNA polymerase sigma factors"/>
    <property type="match status" value="1"/>
</dbReference>
<dbReference type="InterPro" id="IPR013249">
    <property type="entry name" value="RNA_pol_sigma70_r4_t2"/>
</dbReference>
<keyword evidence="2" id="KW-0731">Sigma factor</keyword>
<dbReference type="GO" id="GO:0006352">
    <property type="term" value="P:DNA-templated transcription initiation"/>
    <property type="evidence" value="ECO:0007669"/>
    <property type="project" value="InterPro"/>
</dbReference>
<feature type="domain" description="RNA polymerase sigma factor 70 region 4 type 2" evidence="4">
    <location>
        <begin position="17"/>
        <end position="64"/>
    </location>
</feature>
<dbReference type="InterPro" id="IPR039425">
    <property type="entry name" value="RNA_pol_sigma-70-like"/>
</dbReference>